<evidence type="ECO:0000256" key="5">
    <source>
        <dbReference type="ARBA" id="ARBA00022806"/>
    </source>
</evidence>
<dbReference type="Pfam" id="PF00580">
    <property type="entry name" value="UvrD-helicase"/>
    <property type="match status" value="2"/>
</dbReference>
<evidence type="ECO:0000313" key="20">
    <source>
        <dbReference type="Proteomes" id="UP001144805"/>
    </source>
</evidence>
<dbReference type="GO" id="GO:0043138">
    <property type="term" value="F:3'-5' DNA helicase activity"/>
    <property type="evidence" value="ECO:0007669"/>
    <property type="project" value="UniProtKB-EC"/>
</dbReference>
<organism evidence="19 20">
    <name type="scientific">Kaistia nematophila</name>
    <dbReference type="NCBI Taxonomy" id="2994654"/>
    <lineage>
        <taxon>Bacteria</taxon>
        <taxon>Pseudomonadati</taxon>
        <taxon>Pseudomonadota</taxon>
        <taxon>Alphaproteobacteria</taxon>
        <taxon>Hyphomicrobiales</taxon>
        <taxon>Kaistiaceae</taxon>
        <taxon>Kaistia</taxon>
    </lineage>
</organism>
<keyword evidence="7 15" id="KW-0067">ATP-binding</keyword>
<keyword evidence="8" id="KW-0238">DNA-binding</keyword>
<dbReference type="AlphaFoldDB" id="A0A9X3DYC2"/>
<dbReference type="InterPro" id="IPR038726">
    <property type="entry name" value="PDDEXK_AddAB-type"/>
</dbReference>
<reference evidence="19" key="1">
    <citation type="submission" date="2022-11" db="EMBL/GenBank/DDBJ databases">
        <title>Biodiversity and phylogenetic relationships of bacteria.</title>
        <authorList>
            <person name="Machado R.A.R."/>
            <person name="Bhat A."/>
            <person name="Loulou A."/>
            <person name="Kallel S."/>
        </authorList>
    </citation>
    <scope>NUCLEOTIDE SEQUENCE</scope>
    <source>
        <strain evidence="19">K-TC2</strain>
    </source>
</reference>
<dbReference type="Gene3D" id="3.40.50.300">
    <property type="entry name" value="P-loop containing nucleotide triphosphate hydrolases"/>
    <property type="match status" value="4"/>
</dbReference>
<evidence type="ECO:0000259" key="18">
    <source>
        <dbReference type="PROSITE" id="PS51217"/>
    </source>
</evidence>
<keyword evidence="5 15" id="KW-0347">Helicase</keyword>
<dbReference type="NCBIfam" id="TIGR02784">
    <property type="entry name" value="addA_alphas"/>
    <property type="match status" value="1"/>
</dbReference>
<dbReference type="RefSeq" id="WP_266336691.1">
    <property type="nucleotide sequence ID" value="NZ_JAPKNK010000001.1"/>
</dbReference>
<dbReference type="InterPro" id="IPR011604">
    <property type="entry name" value="PDDEXK-like_dom_sf"/>
</dbReference>
<evidence type="ECO:0000256" key="12">
    <source>
        <dbReference type="ARBA" id="ARBA00034808"/>
    </source>
</evidence>
<evidence type="ECO:0000256" key="6">
    <source>
        <dbReference type="ARBA" id="ARBA00022839"/>
    </source>
</evidence>
<evidence type="ECO:0000256" key="9">
    <source>
        <dbReference type="ARBA" id="ARBA00023204"/>
    </source>
</evidence>
<dbReference type="Gene3D" id="1.10.486.10">
    <property type="entry name" value="PCRA, domain 4"/>
    <property type="match status" value="1"/>
</dbReference>
<evidence type="ECO:0000256" key="2">
    <source>
        <dbReference type="ARBA" id="ARBA00022741"/>
    </source>
</evidence>
<dbReference type="EMBL" id="JAPKNK010000001">
    <property type="protein sequence ID" value="MCX5567706.1"/>
    <property type="molecule type" value="Genomic_DNA"/>
</dbReference>
<dbReference type="GO" id="GO:0004527">
    <property type="term" value="F:exonuclease activity"/>
    <property type="evidence" value="ECO:0007669"/>
    <property type="project" value="UniProtKB-KW"/>
</dbReference>
<evidence type="ECO:0000256" key="8">
    <source>
        <dbReference type="ARBA" id="ARBA00023125"/>
    </source>
</evidence>
<proteinExistence type="predicted"/>
<evidence type="ECO:0000256" key="11">
    <source>
        <dbReference type="ARBA" id="ARBA00034617"/>
    </source>
</evidence>
<feature type="binding site" evidence="15">
    <location>
        <begin position="29"/>
        <end position="36"/>
    </location>
    <ligand>
        <name>ATP</name>
        <dbReference type="ChEBI" id="CHEBI:30616"/>
    </ligand>
</feature>
<keyword evidence="20" id="KW-1185">Reference proteome</keyword>
<comment type="catalytic activity">
    <reaction evidence="11">
        <text>Couples ATP hydrolysis with the unwinding of duplex DNA by translocating in the 3'-5' direction.</text>
        <dbReference type="EC" id="5.6.2.4"/>
    </reaction>
</comment>
<comment type="caution">
    <text evidence="19">The sequence shown here is derived from an EMBL/GenBank/DDBJ whole genome shotgun (WGS) entry which is preliminary data.</text>
</comment>
<dbReference type="InterPro" id="IPR000212">
    <property type="entry name" value="DNA_helicase_UvrD/REP"/>
</dbReference>
<dbReference type="InterPro" id="IPR014016">
    <property type="entry name" value="UvrD-like_ATP-bd"/>
</dbReference>
<dbReference type="Gene3D" id="3.90.320.10">
    <property type="match status" value="1"/>
</dbReference>
<sequence>MSGVISVDAKTKDTQARATDPEASAWVSANAGSGKTYVLARRVIRLLLNGADPASILCLTFTKAAAAEMSSRVFEILAGWTTMADAELSAILADYQGVPALPAHLVSARRLFARALETPGGLKIQTIHAFCERLLHQFPFEANVAGSFEVLDDRGASILIADAQRRVIARASLEADTAQGRAFARVLEAASDQGIEAALAAIVSSRDAVREFIVGAGDLASGLRDLRRALSLGSGETAESLRDRLGSEIPFDDAELRQLVDRLAASGANDKKSAARLAPILTAETMEGRATAWLAYLMTSDGRKLREVSGLAAKAIRDGWPGLEETLGDERDRIEMLLDRIASAEAYAVTSALLTLGDAVIGDYERAKQLRGALDFQDLVVKTANLLSRSDAAAWVHYKLDRGLDHILVDEAQDTSPRQWQVIERLAGEFFTGQSARDVIRTFFAVGDEKQSIYSFQGAVPAWFARQREAISARADEARALWHNLELQLSFRSTPDVLAAVDEIFAPEDAHAGLTQAKAAPVHAAARRLDPGRVTYWPPIEADKPPQPDDWHTPLDRLDAKSPEVRLAERIAETIAGWKRDKATIAATGKPIREGGILVLTRKRGPQTDAINRALKAAGLSVAGADRLALASHIAVLDLLALAEILLQPRDDLALAALLKSPLIGLSEEQLFELAHPRGGSLWYALDRSTDPDAIEASARLKGWRSRAEFMSPYAFFARILGPDGGRKRLLARLGPEADDVLDEFLAQALAHEQASVPSLQGFVGWMREAATEIKRDADLARDEIRVMTVHGAKGLEADIVFLVDTGSKPVHASHDPKIVALAEDPDAADGAPLVWIAPGARKPQIVEDAIGTLRDKAREEYRRLLYVGLTRARDHLVVCGTVKANTGADLLWHELVGKALGVDGHPVPVDLPSESFETIEWRQDWSRQAVPPLADVAGSGERVVEALPDWLAENPPPPPAQPKRLTPSAAVGFAEAEPAFPPVTALDARLDPAALTALDRGRIIHRLLQALPDQPAEQRAAVATRYLEVVGREWPEAARQGLLDRILPILDDDSFSALFGPESRAEVPIAGTIETRSGMASVSGRIDRLVVLPDRVILVDYKTNRPAPRELAEVPEAHLAQLALYRALLSALYPDRPIETALLWTEIPLLMAIPSELLDSRMAAITAG</sequence>
<dbReference type="SUPFAM" id="SSF52980">
    <property type="entry name" value="Restriction endonuclease-like"/>
    <property type="match status" value="1"/>
</dbReference>
<feature type="region of interest" description="Disordered" evidence="16">
    <location>
        <begin position="1"/>
        <end position="21"/>
    </location>
</feature>
<evidence type="ECO:0000256" key="3">
    <source>
        <dbReference type="ARBA" id="ARBA00022763"/>
    </source>
</evidence>
<dbReference type="InterPro" id="IPR014151">
    <property type="entry name" value="DNA_helicase_AddA"/>
</dbReference>
<dbReference type="PROSITE" id="PS51217">
    <property type="entry name" value="UVRD_HELICASE_CTER"/>
    <property type="match status" value="1"/>
</dbReference>
<feature type="domain" description="UvrD-like helicase ATP-binding" evidence="17">
    <location>
        <begin position="8"/>
        <end position="494"/>
    </location>
</feature>
<keyword evidence="1" id="KW-0540">Nuclease</keyword>
<name>A0A9X3DYC2_9HYPH</name>
<dbReference type="EC" id="5.6.2.4" evidence="12"/>
<keyword evidence="9" id="KW-0234">DNA repair</keyword>
<dbReference type="Pfam" id="PF12705">
    <property type="entry name" value="PDDEXK_1"/>
    <property type="match status" value="1"/>
</dbReference>
<dbReference type="GO" id="GO:0005524">
    <property type="term" value="F:ATP binding"/>
    <property type="evidence" value="ECO:0007669"/>
    <property type="project" value="UniProtKB-UniRule"/>
</dbReference>
<dbReference type="Proteomes" id="UP001144805">
    <property type="component" value="Unassembled WGS sequence"/>
</dbReference>
<dbReference type="InterPro" id="IPR027417">
    <property type="entry name" value="P-loop_NTPase"/>
</dbReference>
<feature type="domain" description="UvrD-like helicase C-terminal" evidence="18">
    <location>
        <begin position="511"/>
        <end position="795"/>
    </location>
</feature>
<keyword evidence="4 15" id="KW-0378">Hydrolase</keyword>
<protein>
    <recommendedName>
        <fullName evidence="12">DNA 3'-5' helicase</fullName>
        <ecNumber evidence="12">5.6.2.4</ecNumber>
    </recommendedName>
    <alternativeName>
        <fullName evidence="13">DNA 3'-5' helicase II</fullName>
    </alternativeName>
</protein>
<dbReference type="Pfam" id="PF13361">
    <property type="entry name" value="UvrD_C"/>
    <property type="match status" value="1"/>
</dbReference>
<evidence type="ECO:0000256" key="15">
    <source>
        <dbReference type="PROSITE-ProRule" id="PRU00560"/>
    </source>
</evidence>
<dbReference type="PROSITE" id="PS51198">
    <property type="entry name" value="UVRD_HELICASE_ATP_BIND"/>
    <property type="match status" value="1"/>
</dbReference>
<evidence type="ECO:0000256" key="1">
    <source>
        <dbReference type="ARBA" id="ARBA00022722"/>
    </source>
</evidence>
<dbReference type="PANTHER" id="PTHR11070:SF2">
    <property type="entry name" value="ATP-DEPENDENT DNA HELICASE SRS2"/>
    <property type="match status" value="1"/>
</dbReference>
<gene>
    <name evidence="19" type="primary">addA</name>
    <name evidence="19" type="ORF">OSH07_00715</name>
</gene>
<dbReference type="GO" id="GO:0000725">
    <property type="term" value="P:recombinational repair"/>
    <property type="evidence" value="ECO:0007669"/>
    <property type="project" value="TreeGrafter"/>
</dbReference>
<dbReference type="GO" id="GO:0033202">
    <property type="term" value="C:DNA helicase complex"/>
    <property type="evidence" value="ECO:0007669"/>
    <property type="project" value="TreeGrafter"/>
</dbReference>
<evidence type="ECO:0000256" key="13">
    <source>
        <dbReference type="ARBA" id="ARBA00034923"/>
    </source>
</evidence>
<dbReference type="InterPro" id="IPR014017">
    <property type="entry name" value="DNA_helicase_UvrD-like_C"/>
</dbReference>
<evidence type="ECO:0000256" key="4">
    <source>
        <dbReference type="ARBA" id="ARBA00022801"/>
    </source>
</evidence>
<evidence type="ECO:0000256" key="7">
    <source>
        <dbReference type="ARBA" id="ARBA00022840"/>
    </source>
</evidence>
<keyword evidence="2 15" id="KW-0547">Nucleotide-binding</keyword>
<dbReference type="GO" id="GO:0005829">
    <property type="term" value="C:cytosol"/>
    <property type="evidence" value="ECO:0007669"/>
    <property type="project" value="TreeGrafter"/>
</dbReference>
<comment type="catalytic activity">
    <reaction evidence="14">
        <text>ATP + H2O = ADP + phosphate + H(+)</text>
        <dbReference type="Rhea" id="RHEA:13065"/>
        <dbReference type="ChEBI" id="CHEBI:15377"/>
        <dbReference type="ChEBI" id="CHEBI:15378"/>
        <dbReference type="ChEBI" id="CHEBI:30616"/>
        <dbReference type="ChEBI" id="CHEBI:43474"/>
        <dbReference type="ChEBI" id="CHEBI:456216"/>
        <dbReference type="EC" id="5.6.2.4"/>
    </reaction>
</comment>
<evidence type="ECO:0000256" key="10">
    <source>
        <dbReference type="ARBA" id="ARBA00023235"/>
    </source>
</evidence>
<dbReference type="InterPro" id="IPR011335">
    <property type="entry name" value="Restrct_endonuc-II-like"/>
</dbReference>
<keyword evidence="3" id="KW-0227">DNA damage</keyword>
<dbReference type="PANTHER" id="PTHR11070">
    <property type="entry name" value="UVRD / RECB / PCRA DNA HELICASE FAMILY MEMBER"/>
    <property type="match status" value="1"/>
</dbReference>
<evidence type="ECO:0000313" key="19">
    <source>
        <dbReference type="EMBL" id="MCX5567706.1"/>
    </source>
</evidence>
<accession>A0A9X3DYC2</accession>
<keyword evidence="10" id="KW-0413">Isomerase</keyword>
<evidence type="ECO:0000259" key="17">
    <source>
        <dbReference type="PROSITE" id="PS51198"/>
    </source>
</evidence>
<evidence type="ECO:0000256" key="16">
    <source>
        <dbReference type="SAM" id="MobiDB-lite"/>
    </source>
</evidence>
<dbReference type="GO" id="GO:0003677">
    <property type="term" value="F:DNA binding"/>
    <property type="evidence" value="ECO:0007669"/>
    <property type="project" value="UniProtKB-KW"/>
</dbReference>
<dbReference type="SUPFAM" id="SSF52540">
    <property type="entry name" value="P-loop containing nucleoside triphosphate hydrolases"/>
    <property type="match status" value="1"/>
</dbReference>
<evidence type="ECO:0000256" key="14">
    <source>
        <dbReference type="ARBA" id="ARBA00048988"/>
    </source>
</evidence>
<keyword evidence="6" id="KW-0269">Exonuclease</keyword>